<dbReference type="CDD" id="cd12148">
    <property type="entry name" value="fungal_TF_MHR"/>
    <property type="match status" value="1"/>
</dbReference>
<dbReference type="GO" id="GO:0008270">
    <property type="term" value="F:zinc ion binding"/>
    <property type="evidence" value="ECO:0007669"/>
    <property type="project" value="InterPro"/>
</dbReference>
<organism evidence="5 6">
    <name type="scientific">Phialocephala subalpina</name>
    <dbReference type="NCBI Taxonomy" id="576137"/>
    <lineage>
        <taxon>Eukaryota</taxon>
        <taxon>Fungi</taxon>
        <taxon>Dikarya</taxon>
        <taxon>Ascomycota</taxon>
        <taxon>Pezizomycotina</taxon>
        <taxon>Leotiomycetes</taxon>
        <taxon>Helotiales</taxon>
        <taxon>Mollisiaceae</taxon>
        <taxon>Phialocephala</taxon>
        <taxon>Phialocephala fortinii species complex</taxon>
    </lineage>
</organism>
<evidence type="ECO:0000256" key="3">
    <source>
        <dbReference type="SAM" id="MobiDB-lite"/>
    </source>
</evidence>
<dbReference type="PANTHER" id="PTHR47425">
    <property type="entry name" value="FARB-RELATED"/>
    <property type="match status" value="1"/>
</dbReference>
<feature type="compositionally biased region" description="Polar residues" evidence="3">
    <location>
        <begin position="1"/>
        <end position="25"/>
    </location>
</feature>
<accession>A0A1L7X5L6</accession>
<feature type="domain" description="Zn(2)-C6 fungal-type" evidence="4">
    <location>
        <begin position="61"/>
        <end position="100"/>
    </location>
</feature>
<dbReference type="SMART" id="SM00906">
    <property type="entry name" value="Fungal_trans"/>
    <property type="match status" value="1"/>
</dbReference>
<feature type="region of interest" description="Disordered" evidence="3">
    <location>
        <begin position="591"/>
        <end position="617"/>
    </location>
</feature>
<dbReference type="OrthoDB" id="4451586at2759"/>
<dbReference type="GO" id="GO:0000981">
    <property type="term" value="F:DNA-binding transcription factor activity, RNA polymerase II-specific"/>
    <property type="evidence" value="ECO:0007669"/>
    <property type="project" value="InterPro"/>
</dbReference>
<dbReference type="Pfam" id="PF04082">
    <property type="entry name" value="Fungal_trans"/>
    <property type="match status" value="1"/>
</dbReference>
<feature type="compositionally biased region" description="Basic and acidic residues" evidence="3">
    <location>
        <begin position="602"/>
        <end position="617"/>
    </location>
</feature>
<sequence>MPASMSNEKATSVEPNGSDNSNASQSPPPSTDSGNKKRGTSSAGLDSNGNPKPVKRRAAKACAACRARKVRCDVMQRYHVTPEGTVTCSNCTMDGITCVIEESKRRKKNLNGQPAASEPQPNANGITQAWRNGLVNPSDISNPDARRWSGSVVSNEGDDYPSHVPHAIYQNVSKQIDKGEILRRAGYIHQTPQYDMDTIHSLLTSAAPSGDRTRSRVEDSPSMSMPPVPMLKHVLPDYLKPLPQRMTSVDIDYLFAKGALSLPDVAVRNALLQSYLEYVHPYMPLIEIHDLLQIIDDGTGESGRISLLLFQAIMFAGTAFVDMKFLRAAGYSNRKTARKAFFQKARVLYDFDYEIDRVSLVQSLLLMTYWYETPDDQKDTWHWMGVAISLAHTIGLHRDPSKSNMEPNKKKLWKRIWWSCFMRDRLVALGMRRPTRVKDEDYDVPMLTEDDFEIRPLSESNSIISSDCTLARDVDAQRDLAQMCIAKAKLCLCISQVLSAQYSVLVKHQGMQSLEGTTASSVMLIPKKLDQTDEVKRCDVELVKWFSELPECCQYSNDLPDGNSGPSLFVQRSLLHMVYFTTLSALHRPQVLPSAATPQPDSSRELQDMSRKKVREASREITRISSDLHTRGLEKYLPTTGVTVLLPAIIIHLLDIKSCNDEARQAAMDGFCECMRVLEKLRDNYSSADFATQFLEAAIRKADIDLVIGNNGRTNQIREENVQAMLGSEKVRELRDRSRQAAMRRTPPPSEANTVDVGMGYVMSTERDEVHNAISAHTPPDSDTHTNFDANDDLKQDFHMNLNPVDLNMTGFDNPPMDLNMTDFINFDIGNEMVFDDGWHGESGGIIMDMGMDWVDQSRNWSRMGTPMLEGDMFGNVNAGTSNEVDARA</sequence>
<dbReference type="GO" id="GO:0006351">
    <property type="term" value="P:DNA-templated transcription"/>
    <property type="evidence" value="ECO:0007669"/>
    <property type="project" value="InterPro"/>
</dbReference>
<feature type="compositionally biased region" description="Polar residues" evidence="3">
    <location>
        <begin position="40"/>
        <end position="50"/>
    </location>
</feature>
<keyword evidence="6" id="KW-1185">Reference proteome</keyword>
<dbReference type="STRING" id="576137.A0A1L7X5L6"/>
<keyword evidence="1" id="KW-0479">Metal-binding</keyword>
<dbReference type="PROSITE" id="PS50048">
    <property type="entry name" value="ZN2_CY6_FUNGAL_2"/>
    <property type="match status" value="1"/>
</dbReference>
<dbReference type="InterPro" id="IPR036864">
    <property type="entry name" value="Zn2-C6_fun-type_DNA-bd_sf"/>
</dbReference>
<evidence type="ECO:0000313" key="6">
    <source>
        <dbReference type="Proteomes" id="UP000184330"/>
    </source>
</evidence>
<dbReference type="Pfam" id="PF00172">
    <property type="entry name" value="Zn_clus"/>
    <property type="match status" value="1"/>
</dbReference>
<reference evidence="5 6" key="1">
    <citation type="submission" date="2016-03" db="EMBL/GenBank/DDBJ databases">
        <authorList>
            <person name="Ploux O."/>
        </authorList>
    </citation>
    <scope>NUCLEOTIDE SEQUENCE [LARGE SCALE GENOMIC DNA]</scope>
    <source>
        <strain evidence="5 6">UAMH 11012</strain>
    </source>
</reference>
<dbReference type="EMBL" id="FJOG01000015">
    <property type="protein sequence ID" value="CZR60308.1"/>
    <property type="molecule type" value="Genomic_DNA"/>
</dbReference>
<proteinExistence type="predicted"/>
<keyword evidence="2" id="KW-0539">Nucleus</keyword>
<gene>
    <name evidence="5" type="ORF">PAC_10204</name>
</gene>
<dbReference type="AlphaFoldDB" id="A0A1L7X5L6"/>
<dbReference type="GO" id="GO:0003677">
    <property type="term" value="F:DNA binding"/>
    <property type="evidence" value="ECO:0007669"/>
    <property type="project" value="InterPro"/>
</dbReference>
<evidence type="ECO:0000256" key="1">
    <source>
        <dbReference type="ARBA" id="ARBA00022723"/>
    </source>
</evidence>
<evidence type="ECO:0000259" key="4">
    <source>
        <dbReference type="PROSITE" id="PS50048"/>
    </source>
</evidence>
<dbReference type="SMART" id="SM00066">
    <property type="entry name" value="GAL4"/>
    <property type="match status" value="1"/>
</dbReference>
<dbReference type="InterPro" id="IPR007219">
    <property type="entry name" value="XnlR_reg_dom"/>
</dbReference>
<dbReference type="PANTHER" id="PTHR47425:SF2">
    <property type="entry name" value="FARB-RELATED"/>
    <property type="match status" value="1"/>
</dbReference>
<dbReference type="Gene3D" id="4.10.240.10">
    <property type="entry name" value="Zn(2)-C6 fungal-type DNA-binding domain"/>
    <property type="match status" value="1"/>
</dbReference>
<dbReference type="InterPro" id="IPR052761">
    <property type="entry name" value="Fungal_Detox/Toxin_TFs"/>
</dbReference>
<name>A0A1L7X5L6_9HELO</name>
<dbReference type="InterPro" id="IPR001138">
    <property type="entry name" value="Zn2Cys6_DnaBD"/>
</dbReference>
<evidence type="ECO:0000313" key="5">
    <source>
        <dbReference type="EMBL" id="CZR60308.1"/>
    </source>
</evidence>
<evidence type="ECO:0000256" key="2">
    <source>
        <dbReference type="ARBA" id="ARBA00023242"/>
    </source>
</evidence>
<protein>
    <submittedName>
        <fullName evidence="5">Related to CUTINASE TRANSCRIPTION FACTOR 1 BETA</fullName>
    </submittedName>
</protein>
<dbReference type="SUPFAM" id="SSF57701">
    <property type="entry name" value="Zn2/Cys6 DNA-binding domain"/>
    <property type="match status" value="1"/>
</dbReference>
<feature type="region of interest" description="Disordered" evidence="3">
    <location>
        <begin position="1"/>
        <end position="56"/>
    </location>
</feature>
<dbReference type="Proteomes" id="UP000184330">
    <property type="component" value="Unassembled WGS sequence"/>
</dbReference>